<dbReference type="InterPro" id="IPR011990">
    <property type="entry name" value="TPR-like_helical_dom_sf"/>
</dbReference>
<dbReference type="RefSeq" id="WP_381366357.1">
    <property type="nucleotide sequence ID" value="NZ_JBHSOA010000051.1"/>
</dbReference>
<dbReference type="Proteomes" id="UP001596180">
    <property type="component" value="Unassembled WGS sequence"/>
</dbReference>
<reference evidence="2" key="1">
    <citation type="journal article" date="2019" name="Int. J. Syst. Evol. Microbiol.">
        <title>The Global Catalogue of Microorganisms (GCM) 10K type strain sequencing project: providing services to taxonomists for standard genome sequencing and annotation.</title>
        <authorList>
            <consortium name="The Broad Institute Genomics Platform"/>
            <consortium name="The Broad Institute Genome Sequencing Center for Infectious Disease"/>
            <person name="Wu L."/>
            <person name="Ma J."/>
        </authorList>
    </citation>
    <scope>NUCLEOTIDE SEQUENCE [LARGE SCALE GENOMIC DNA]</scope>
    <source>
        <strain evidence="2">JCM 10411</strain>
    </source>
</reference>
<dbReference type="EMBL" id="JBHSOA010000051">
    <property type="protein sequence ID" value="MFC5854692.1"/>
    <property type="molecule type" value="Genomic_DNA"/>
</dbReference>
<protein>
    <submittedName>
        <fullName evidence="1">Transcriptional regulator</fullName>
    </submittedName>
</protein>
<proteinExistence type="predicted"/>
<comment type="caution">
    <text evidence="1">The sequence shown here is derived from an EMBL/GenBank/DDBJ whole genome shotgun (WGS) entry which is preliminary data.</text>
</comment>
<sequence>MVWDASQRRDHTTAKTYYEQSADLARHLRDTTLEAHALLRTCYVALYGARDAQAGLALAEQAAETAERTSPALTGLALLHVAEAHAILRSTSDCERALSSAERQLAHADGSDAAADLVSPTQFGRLAGSCYLSLGDHRRAETLLTSTAEKLRDRRKSRAIVLGNLTLARIRQRDVEAGVASLTEAIAELETTRGGGGMNIVFGAARELHPWRQEPLVAEVHDRLLSLMTAA</sequence>
<evidence type="ECO:0000313" key="2">
    <source>
        <dbReference type="Proteomes" id="UP001596180"/>
    </source>
</evidence>
<dbReference type="SUPFAM" id="SSF48452">
    <property type="entry name" value="TPR-like"/>
    <property type="match status" value="1"/>
</dbReference>
<organism evidence="1 2">
    <name type="scientific">Streptomyces chlorus</name>
    <dbReference type="NCBI Taxonomy" id="887452"/>
    <lineage>
        <taxon>Bacteria</taxon>
        <taxon>Bacillati</taxon>
        <taxon>Actinomycetota</taxon>
        <taxon>Actinomycetes</taxon>
        <taxon>Kitasatosporales</taxon>
        <taxon>Streptomycetaceae</taxon>
        <taxon>Streptomyces</taxon>
    </lineage>
</organism>
<dbReference type="Gene3D" id="1.25.40.10">
    <property type="entry name" value="Tetratricopeptide repeat domain"/>
    <property type="match status" value="1"/>
</dbReference>
<gene>
    <name evidence="1" type="ORF">ACFPZI_23760</name>
</gene>
<keyword evidence="2" id="KW-1185">Reference proteome</keyword>
<accession>A0ABW1E1H9</accession>
<evidence type="ECO:0000313" key="1">
    <source>
        <dbReference type="EMBL" id="MFC5854692.1"/>
    </source>
</evidence>
<name>A0ABW1E1H9_9ACTN</name>